<dbReference type="Pfam" id="PF00069">
    <property type="entry name" value="Pkinase"/>
    <property type="match status" value="1"/>
</dbReference>
<dbReference type="PANTHER" id="PTHR24359">
    <property type="entry name" value="SERINE/THREONINE-PROTEIN KINASE SBK1"/>
    <property type="match status" value="1"/>
</dbReference>
<dbReference type="SUPFAM" id="SSF56112">
    <property type="entry name" value="Protein kinase-like (PK-like)"/>
    <property type="match status" value="1"/>
</dbReference>
<keyword evidence="3" id="KW-1185">Reference proteome</keyword>
<dbReference type="Gene3D" id="1.10.510.10">
    <property type="entry name" value="Transferase(Phosphotransferase) domain 1"/>
    <property type="match status" value="1"/>
</dbReference>
<dbReference type="GO" id="GO:0005524">
    <property type="term" value="F:ATP binding"/>
    <property type="evidence" value="ECO:0007669"/>
    <property type="project" value="InterPro"/>
</dbReference>
<dbReference type="EMBL" id="CP036526">
    <property type="protein sequence ID" value="QDT11702.1"/>
    <property type="molecule type" value="Genomic_DNA"/>
</dbReference>
<proteinExistence type="predicted"/>
<gene>
    <name evidence="2" type="primary">pknB_13</name>
    <name evidence="2" type="ORF">K239x_37020</name>
</gene>
<dbReference type="PROSITE" id="PS50011">
    <property type="entry name" value="PROTEIN_KINASE_DOM"/>
    <property type="match status" value="1"/>
</dbReference>
<dbReference type="InterPro" id="IPR011009">
    <property type="entry name" value="Kinase-like_dom_sf"/>
</dbReference>
<name>A0A517NX41_9BACT</name>
<dbReference type="OrthoDB" id="6111975at2"/>
<dbReference type="Gene3D" id="3.30.200.20">
    <property type="entry name" value="Phosphorylase Kinase, domain 1"/>
    <property type="match status" value="1"/>
</dbReference>
<keyword evidence="2" id="KW-0808">Transferase</keyword>
<dbReference type="RefSeq" id="WP_145419496.1">
    <property type="nucleotide sequence ID" value="NZ_CP036526.1"/>
</dbReference>
<dbReference type="GO" id="GO:0004674">
    <property type="term" value="F:protein serine/threonine kinase activity"/>
    <property type="evidence" value="ECO:0007669"/>
    <property type="project" value="UniProtKB-EC"/>
</dbReference>
<keyword evidence="2" id="KW-0418">Kinase</keyword>
<dbReference type="CDD" id="cd14014">
    <property type="entry name" value="STKc_PknB_like"/>
    <property type="match status" value="1"/>
</dbReference>
<evidence type="ECO:0000313" key="3">
    <source>
        <dbReference type="Proteomes" id="UP000319817"/>
    </source>
</evidence>
<dbReference type="PROSITE" id="PS00109">
    <property type="entry name" value="PROTEIN_KINASE_TYR"/>
    <property type="match status" value="1"/>
</dbReference>
<dbReference type="AlphaFoldDB" id="A0A517NX41"/>
<accession>A0A517NX41</accession>
<feature type="domain" description="Protein kinase" evidence="1">
    <location>
        <begin position="27"/>
        <end position="298"/>
    </location>
</feature>
<evidence type="ECO:0000259" key="1">
    <source>
        <dbReference type="PROSITE" id="PS50011"/>
    </source>
</evidence>
<protein>
    <submittedName>
        <fullName evidence="2">Serine/threonine-protein kinase PknB</fullName>
        <ecNumber evidence="2">2.7.11.1</ecNumber>
    </submittedName>
</protein>
<dbReference type="EC" id="2.7.11.1" evidence="2"/>
<dbReference type="Proteomes" id="UP000319817">
    <property type="component" value="Chromosome"/>
</dbReference>
<dbReference type="PANTHER" id="PTHR24359:SF1">
    <property type="entry name" value="INHIBITOR OF NUCLEAR FACTOR KAPPA-B KINASE EPSILON SUBUNIT HOMOLOG 1-RELATED"/>
    <property type="match status" value="1"/>
</dbReference>
<organism evidence="2 3">
    <name type="scientific">Stieleria marina</name>
    <dbReference type="NCBI Taxonomy" id="1930275"/>
    <lineage>
        <taxon>Bacteria</taxon>
        <taxon>Pseudomonadati</taxon>
        <taxon>Planctomycetota</taxon>
        <taxon>Planctomycetia</taxon>
        <taxon>Pirellulales</taxon>
        <taxon>Pirellulaceae</taxon>
        <taxon>Stieleria</taxon>
    </lineage>
</organism>
<reference evidence="2 3" key="1">
    <citation type="submission" date="2019-02" db="EMBL/GenBank/DDBJ databases">
        <title>Deep-cultivation of Planctomycetes and their phenomic and genomic characterization uncovers novel biology.</title>
        <authorList>
            <person name="Wiegand S."/>
            <person name="Jogler M."/>
            <person name="Boedeker C."/>
            <person name="Pinto D."/>
            <person name="Vollmers J."/>
            <person name="Rivas-Marin E."/>
            <person name="Kohn T."/>
            <person name="Peeters S.H."/>
            <person name="Heuer A."/>
            <person name="Rast P."/>
            <person name="Oberbeckmann S."/>
            <person name="Bunk B."/>
            <person name="Jeske O."/>
            <person name="Meyerdierks A."/>
            <person name="Storesund J.E."/>
            <person name="Kallscheuer N."/>
            <person name="Luecker S."/>
            <person name="Lage O.M."/>
            <person name="Pohl T."/>
            <person name="Merkel B.J."/>
            <person name="Hornburger P."/>
            <person name="Mueller R.-W."/>
            <person name="Bruemmer F."/>
            <person name="Labrenz M."/>
            <person name="Spormann A.M."/>
            <person name="Op den Camp H."/>
            <person name="Overmann J."/>
            <person name="Amann R."/>
            <person name="Jetten M.S.M."/>
            <person name="Mascher T."/>
            <person name="Medema M.H."/>
            <person name="Devos D.P."/>
            <person name="Kaster A.-K."/>
            <person name="Ovreas L."/>
            <person name="Rohde M."/>
            <person name="Galperin M.Y."/>
            <person name="Jogler C."/>
        </authorList>
    </citation>
    <scope>NUCLEOTIDE SEQUENCE [LARGE SCALE GENOMIC DNA]</scope>
    <source>
        <strain evidence="2 3">K23_9</strain>
    </source>
</reference>
<dbReference type="InterPro" id="IPR008266">
    <property type="entry name" value="Tyr_kinase_AS"/>
</dbReference>
<sequence length="298" mass="33294">MSLWDSLKSSFGSSGGGGGKIDVQARFERQRTAATGTMAHFFVAKDRKRDNQLVGVKLLDIEKVEMFEGRFKGLNKPSEGQIAMMMKHPLIAETYEIGTTEKGQPILVMEYVSGPSMQNIVVNKQEHHVQGKRLMLIRQMAEALAYVHAKGFIHRDICPRNFICMPETKGVKLIDFGLTVPATAPFMAPGNRTGTPLYMAPEIVRRRATDLRVDMFSFGVTCFCLIAFEHPWQAELVNGRAALNHDTQAPKNLIDLCPNVDPRLARAVMHALDPKVDSRTKTVDQFLQSIRSVESCFV</sequence>
<evidence type="ECO:0000313" key="2">
    <source>
        <dbReference type="EMBL" id="QDT11702.1"/>
    </source>
</evidence>
<dbReference type="InterPro" id="IPR000719">
    <property type="entry name" value="Prot_kinase_dom"/>
</dbReference>